<dbReference type="InParanoid" id="A0A2K3CV05"/>
<dbReference type="GeneID" id="66056721"/>
<reference evidence="3 4" key="1">
    <citation type="journal article" date="2007" name="Science">
        <title>The Chlamydomonas genome reveals the evolution of key animal and plant functions.</title>
        <authorList>
            <person name="Merchant S.S."/>
            <person name="Prochnik S.E."/>
            <person name="Vallon O."/>
            <person name="Harris E.H."/>
            <person name="Karpowicz S.J."/>
            <person name="Witman G.B."/>
            <person name="Terry A."/>
            <person name="Salamov A."/>
            <person name="Fritz-Laylin L.K."/>
            <person name="Marechal-Drouard L."/>
            <person name="Marshall W.F."/>
            <person name="Qu L.H."/>
            <person name="Nelson D.R."/>
            <person name="Sanderfoot A.A."/>
            <person name="Spalding M.H."/>
            <person name="Kapitonov V.V."/>
            <person name="Ren Q."/>
            <person name="Ferris P."/>
            <person name="Lindquist E."/>
            <person name="Shapiro H."/>
            <person name="Lucas S.M."/>
            <person name="Grimwood J."/>
            <person name="Schmutz J."/>
            <person name="Cardol P."/>
            <person name="Cerutti H."/>
            <person name="Chanfreau G."/>
            <person name="Chen C.L."/>
            <person name="Cognat V."/>
            <person name="Croft M.T."/>
            <person name="Dent R."/>
            <person name="Dutcher S."/>
            <person name="Fernandez E."/>
            <person name="Fukuzawa H."/>
            <person name="Gonzalez-Ballester D."/>
            <person name="Gonzalez-Halphen D."/>
            <person name="Hallmann A."/>
            <person name="Hanikenne M."/>
            <person name="Hippler M."/>
            <person name="Inwood W."/>
            <person name="Jabbari K."/>
            <person name="Kalanon M."/>
            <person name="Kuras R."/>
            <person name="Lefebvre P.A."/>
            <person name="Lemaire S.D."/>
            <person name="Lobanov A.V."/>
            <person name="Lohr M."/>
            <person name="Manuell A."/>
            <person name="Meier I."/>
            <person name="Mets L."/>
            <person name="Mittag M."/>
            <person name="Mittelmeier T."/>
            <person name="Moroney J.V."/>
            <person name="Moseley J."/>
            <person name="Napoli C."/>
            <person name="Nedelcu A.M."/>
            <person name="Niyogi K."/>
            <person name="Novoselov S.V."/>
            <person name="Paulsen I.T."/>
            <person name="Pazour G."/>
            <person name="Purton S."/>
            <person name="Ral J.P."/>
            <person name="Riano-Pachon D.M."/>
            <person name="Riekhof W."/>
            <person name="Rymarquis L."/>
            <person name="Schroda M."/>
            <person name="Stern D."/>
            <person name="Umen J."/>
            <person name="Willows R."/>
            <person name="Wilson N."/>
            <person name="Zimmer S.L."/>
            <person name="Allmer J."/>
            <person name="Balk J."/>
            <person name="Bisova K."/>
            <person name="Chen C.J."/>
            <person name="Elias M."/>
            <person name="Gendler K."/>
            <person name="Hauser C."/>
            <person name="Lamb M.R."/>
            <person name="Ledford H."/>
            <person name="Long J.C."/>
            <person name="Minagawa J."/>
            <person name="Page M.D."/>
            <person name="Pan J."/>
            <person name="Pootakham W."/>
            <person name="Roje S."/>
            <person name="Rose A."/>
            <person name="Stahlberg E."/>
            <person name="Terauchi A.M."/>
            <person name="Yang P."/>
            <person name="Ball S."/>
            <person name="Bowler C."/>
            <person name="Dieckmann C.L."/>
            <person name="Gladyshev V.N."/>
            <person name="Green P."/>
            <person name="Jorgensen R."/>
            <person name="Mayfield S."/>
            <person name="Mueller-Roeber B."/>
            <person name="Rajamani S."/>
            <person name="Sayre R.T."/>
            <person name="Brokstein P."/>
            <person name="Dubchak I."/>
            <person name="Goodstein D."/>
            <person name="Hornick L."/>
            <person name="Huang Y.W."/>
            <person name="Jhaveri J."/>
            <person name="Luo Y."/>
            <person name="Martinez D."/>
            <person name="Ngau W.C."/>
            <person name="Otillar B."/>
            <person name="Poliakov A."/>
            <person name="Porter A."/>
            <person name="Szajkowski L."/>
            <person name="Werner G."/>
            <person name="Zhou K."/>
            <person name="Grigoriev I.V."/>
            <person name="Rokhsar D.S."/>
            <person name="Grossman A.R."/>
        </authorList>
    </citation>
    <scope>NUCLEOTIDE SEQUENCE [LARGE SCALE GENOMIC DNA]</scope>
    <source>
        <strain evidence="4">CC-503</strain>
    </source>
</reference>
<protein>
    <recommendedName>
        <fullName evidence="2">BACK domain-containing protein</fullName>
    </recommendedName>
</protein>
<dbReference type="Gramene" id="PNW72106">
    <property type="protein sequence ID" value="PNW72106"/>
    <property type="gene ID" value="CHLRE_16g682250v5"/>
</dbReference>
<feature type="compositionally biased region" description="Low complexity" evidence="1">
    <location>
        <begin position="188"/>
        <end position="211"/>
    </location>
</feature>
<gene>
    <name evidence="3" type="ORF">CHLRE_16g682250v5</name>
</gene>
<evidence type="ECO:0000256" key="1">
    <source>
        <dbReference type="SAM" id="MobiDB-lite"/>
    </source>
</evidence>
<dbReference type="AlphaFoldDB" id="A0A2K3CV05"/>
<evidence type="ECO:0000313" key="3">
    <source>
        <dbReference type="EMBL" id="PNW72106.1"/>
    </source>
</evidence>
<dbReference type="EMBL" id="CM008977">
    <property type="protein sequence ID" value="PNW72106.1"/>
    <property type="molecule type" value="Genomic_DNA"/>
</dbReference>
<dbReference type="InterPro" id="IPR011705">
    <property type="entry name" value="BACK"/>
</dbReference>
<feature type="domain" description="BACK" evidence="2">
    <location>
        <begin position="150"/>
        <end position="316"/>
    </location>
</feature>
<keyword evidence="4" id="KW-1185">Reference proteome</keyword>
<dbReference type="STRING" id="3055.A0A2K3CV05"/>
<accession>A0A2K3CV05</accession>
<dbReference type="SMART" id="SM00875">
    <property type="entry name" value="BACK"/>
    <property type="match status" value="1"/>
</dbReference>
<evidence type="ECO:0000259" key="2">
    <source>
        <dbReference type="SMART" id="SM00875"/>
    </source>
</evidence>
<dbReference type="KEGG" id="cre:CHLRE_16g682250v5"/>
<dbReference type="Proteomes" id="UP000006906">
    <property type="component" value="Chromosome 16"/>
</dbReference>
<organism evidence="3 4">
    <name type="scientific">Chlamydomonas reinhardtii</name>
    <name type="common">Chlamydomonas smithii</name>
    <dbReference type="NCBI Taxonomy" id="3055"/>
    <lineage>
        <taxon>Eukaryota</taxon>
        <taxon>Viridiplantae</taxon>
        <taxon>Chlorophyta</taxon>
        <taxon>core chlorophytes</taxon>
        <taxon>Chlorophyceae</taxon>
        <taxon>CS clade</taxon>
        <taxon>Chlamydomonadales</taxon>
        <taxon>Chlamydomonadaceae</taxon>
        <taxon>Chlamydomonas</taxon>
    </lineage>
</organism>
<dbReference type="Gene3D" id="1.25.40.420">
    <property type="match status" value="1"/>
</dbReference>
<feature type="region of interest" description="Disordered" evidence="1">
    <location>
        <begin position="188"/>
        <end position="222"/>
    </location>
</feature>
<name>A0A2K3CV05_CHLRE</name>
<proteinExistence type="predicted"/>
<evidence type="ECO:0000313" key="4">
    <source>
        <dbReference type="Proteomes" id="UP000006906"/>
    </source>
</evidence>
<dbReference type="Pfam" id="PF07707">
    <property type="entry name" value="BACK"/>
    <property type="match status" value="1"/>
</dbReference>
<dbReference type="OMA" id="FRFAHEC"/>
<dbReference type="RefSeq" id="XP_042915992.1">
    <property type="nucleotide sequence ID" value="XM_043071457.1"/>
</dbReference>
<sequence>MLAPVEVLAFLGALRDIRELVVAVLHHCSPAGVERLHQVADAVRSQHGAAERATCSVEVTHDMLLLAQLCGPQGGITAPCCPHDLAASPAGAAALSLVASAVLGPSAPAGAALTPHNLITALAISTTSNVLAARHLCLAALNASLSPSNCFTLLAVAEAAGVAPLRDAAERMCLACVPAATAAAAAAAKQQAAQQHPQQHPQQQQQQAAAQEGPQGMDVDELEAPTHPQTQLGALAAASSSPLEVDLPGFRALPQPLLERLLCSEGLQVGSEAEVFQAVEAWAAAAPAARAEAQGALVRSCVRLGAMSVQELEALDQSAAVLASMELTRIVAQAYVTCIMGARGRGGPGPRPSVLAAQAAAAAEAAGSRGSSRRDSGGGVGAAAGPGVAMGLHQLLAGLQAAALPVY</sequence>
<dbReference type="OrthoDB" id="45365at2759"/>